<dbReference type="SUPFAM" id="SSF103247">
    <property type="entry name" value="TT1751-like"/>
    <property type="match status" value="1"/>
</dbReference>
<feature type="domain" description="DUF302" evidence="1">
    <location>
        <begin position="62"/>
        <end position="125"/>
    </location>
</feature>
<dbReference type="AlphaFoldDB" id="A0A644UGC3"/>
<sequence length="157" mass="17352">MKISDLLSFLLVLTVISVSGQQTGIEKQAVMIENQSSYGFTETMEVLSKTIAEKGWKITVIHDLQETMKKNGKEVLPVKVIELCNPAHAFGILSKDEYRDVSPMLPCRISVYEKSDGNTYVSRMNAPAFAAMIGGDAAATMVKAYNETEEMLKLVLQ</sequence>
<evidence type="ECO:0000259" key="1">
    <source>
        <dbReference type="Pfam" id="PF03625"/>
    </source>
</evidence>
<reference evidence="2" key="1">
    <citation type="submission" date="2019-08" db="EMBL/GenBank/DDBJ databases">
        <authorList>
            <person name="Kucharzyk K."/>
            <person name="Murdoch R.W."/>
            <person name="Higgins S."/>
            <person name="Loffler F."/>
        </authorList>
    </citation>
    <scope>NUCLEOTIDE SEQUENCE</scope>
</reference>
<organism evidence="2">
    <name type="scientific">bioreactor metagenome</name>
    <dbReference type="NCBI Taxonomy" id="1076179"/>
    <lineage>
        <taxon>unclassified sequences</taxon>
        <taxon>metagenomes</taxon>
        <taxon>ecological metagenomes</taxon>
    </lineage>
</organism>
<accession>A0A644UGC3</accession>
<dbReference type="PANTHER" id="PTHR38342">
    <property type="entry name" value="SLR5037 PROTEIN"/>
    <property type="match status" value="1"/>
</dbReference>
<dbReference type="CDD" id="cd14797">
    <property type="entry name" value="DUF302"/>
    <property type="match status" value="1"/>
</dbReference>
<name>A0A644UGC3_9ZZZZ</name>
<gene>
    <name evidence="2" type="ORF">SDC9_23907</name>
</gene>
<dbReference type="Gene3D" id="3.30.310.70">
    <property type="entry name" value="TT1751-like domain"/>
    <property type="match status" value="1"/>
</dbReference>
<protein>
    <recommendedName>
        <fullName evidence="1">DUF302 domain-containing protein</fullName>
    </recommendedName>
</protein>
<dbReference type="InterPro" id="IPR005180">
    <property type="entry name" value="DUF302"/>
</dbReference>
<comment type="caution">
    <text evidence="2">The sequence shown here is derived from an EMBL/GenBank/DDBJ whole genome shotgun (WGS) entry which is preliminary data.</text>
</comment>
<dbReference type="InterPro" id="IPR035923">
    <property type="entry name" value="TT1751-like_sf"/>
</dbReference>
<proteinExistence type="predicted"/>
<evidence type="ECO:0000313" key="2">
    <source>
        <dbReference type="EMBL" id="MPL78046.1"/>
    </source>
</evidence>
<dbReference type="Pfam" id="PF03625">
    <property type="entry name" value="DUF302"/>
    <property type="match status" value="1"/>
</dbReference>
<dbReference type="EMBL" id="VSSQ01000112">
    <property type="protein sequence ID" value="MPL78046.1"/>
    <property type="molecule type" value="Genomic_DNA"/>
</dbReference>
<dbReference type="PANTHER" id="PTHR38342:SF1">
    <property type="entry name" value="SLR5037 PROTEIN"/>
    <property type="match status" value="1"/>
</dbReference>